<dbReference type="EMBL" id="MCFG01000650">
    <property type="protein sequence ID" value="ORX63340.1"/>
    <property type="molecule type" value="Genomic_DNA"/>
</dbReference>
<dbReference type="PANTHER" id="PTHR46567">
    <property type="entry name" value="MEDIATOR OF RNA POLYMERASE II TRANSCRIPTION SUBUNIT 12"/>
    <property type="match status" value="1"/>
</dbReference>
<keyword evidence="7" id="KW-0539">Nucleus</keyword>
<name>A0A1Y1VPW5_9FUNG</name>
<protein>
    <recommendedName>
        <fullName evidence="9">Mediator complex subunit Med12 LCEWAV-domain domain-containing protein</fullName>
    </recommendedName>
</protein>
<feature type="compositionally biased region" description="Polar residues" evidence="8">
    <location>
        <begin position="1"/>
        <end position="13"/>
    </location>
</feature>
<evidence type="ECO:0000256" key="2">
    <source>
        <dbReference type="ARBA" id="ARBA00010289"/>
    </source>
</evidence>
<proteinExistence type="inferred from homology"/>
<gene>
    <name evidence="10" type="ORF">BCR32DRAFT_298459</name>
</gene>
<feature type="non-terminal residue" evidence="10">
    <location>
        <position position="1673"/>
    </location>
</feature>
<keyword evidence="4" id="KW-0805">Transcription regulation</keyword>
<evidence type="ECO:0000313" key="10">
    <source>
        <dbReference type="EMBL" id="ORX63340.1"/>
    </source>
</evidence>
<evidence type="ECO:0000256" key="7">
    <source>
        <dbReference type="ARBA" id="ARBA00023242"/>
    </source>
</evidence>
<dbReference type="STRING" id="1754192.A0A1Y1VPW5"/>
<accession>A0A1Y1VPW5</accession>
<comment type="similarity">
    <text evidence="2">Belongs to the Mediator complex subunit 12 family.</text>
</comment>
<reference evidence="10 11" key="2">
    <citation type="submission" date="2016-08" db="EMBL/GenBank/DDBJ databases">
        <title>Pervasive Adenine N6-methylation of Active Genes in Fungi.</title>
        <authorList>
            <consortium name="DOE Joint Genome Institute"/>
            <person name="Mondo S.J."/>
            <person name="Dannebaum R.O."/>
            <person name="Kuo R.C."/>
            <person name="Labutti K."/>
            <person name="Haridas S."/>
            <person name="Kuo A."/>
            <person name="Salamov A."/>
            <person name="Ahrendt S.R."/>
            <person name="Lipzen A."/>
            <person name="Sullivan W."/>
            <person name="Andreopoulos W.B."/>
            <person name="Clum A."/>
            <person name="Lindquist E."/>
            <person name="Daum C."/>
            <person name="Ramamoorthy G.K."/>
            <person name="Gryganskyi A."/>
            <person name="Culley D."/>
            <person name="Magnuson J.K."/>
            <person name="James T.Y."/>
            <person name="O'Malley M.A."/>
            <person name="Stajich J.E."/>
            <person name="Spatafora J.W."/>
            <person name="Visel A."/>
            <person name="Grigoriev I.V."/>
        </authorList>
    </citation>
    <scope>NUCLEOTIDE SEQUENCE [LARGE SCALE GENOMIC DNA]</scope>
    <source>
        <strain evidence="10 11">S4</strain>
    </source>
</reference>
<dbReference type="InterPro" id="IPR021990">
    <property type="entry name" value="Mediator_Med12_LCEWAV"/>
</dbReference>
<comment type="caution">
    <text evidence="10">The sequence shown here is derived from an EMBL/GenBank/DDBJ whole genome shotgun (WGS) entry which is preliminary data.</text>
</comment>
<comment type="subcellular location">
    <subcellularLocation>
        <location evidence="1">Nucleus</location>
    </subcellularLocation>
</comment>
<dbReference type="OrthoDB" id="2138375at2759"/>
<evidence type="ECO:0000256" key="6">
    <source>
        <dbReference type="ARBA" id="ARBA00023163"/>
    </source>
</evidence>
<organism evidence="10 11">
    <name type="scientific">Anaeromyces robustus</name>
    <dbReference type="NCBI Taxonomy" id="1754192"/>
    <lineage>
        <taxon>Eukaryota</taxon>
        <taxon>Fungi</taxon>
        <taxon>Fungi incertae sedis</taxon>
        <taxon>Chytridiomycota</taxon>
        <taxon>Chytridiomycota incertae sedis</taxon>
        <taxon>Neocallimastigomycetes</taxon>
        <taxon>Neocallimastigales</taxon>
        <taxon>Neocallimastigaceae</taxon>
        <taxon>Anaeromyces</taxon>
    </lineage>
</organism>
<sequence length="1673" mass="197309">MRNNSLGHSNLNPNYHRHNPGSINGVGNNNINNSNNVMGMNVGNGYNVNGMGYSSFKGGNSSHSRTASASSVSMPYSSNYSKSSNYYSNNFTARPVKRYRIQPPEDKLIHKTRQLGYFGYSLQQKDQPEDIFNEKTINSGYINIPIIDIKSETFTDRNEMVEKLKNNKYLSLLGSFAEEIIVEKQKQSHNKSLVSIIKNDSNENDEIMNSRMQISNIKQAVNLILSQNLSLFDSVRLIADLKDACKNKLFTEWSQSVMEELIKFPNFDVLQQNLNNNSSNNSDSNQKNNSINEQIIKKWDYCVTLTRYLYIEGLIEPRILLKGLLNIFDSSNFQQCVLFLPILKEYLNDFSRSRALMTTLLDTCLKKLNNIKEEYLNKKIIEYHYINLISLVKQILIATPDVMVKPSTWKSLEKVLNNRFIVYYPNNMNSSIKTAYENLFQTYQQMITKRNLLFINYSFDTTLMNKSEINNIDEAPMNYFENCSDFTELCKLINLKIFYNDDERNKNELVFDEPISLEKKIFILCYWGIKFHKHGPYIVSILIKKLVETSNNSDEEVEKLQNIFSKILDEFDIENKFAYKNLIELFGELIRKELFFSNQYIRKLIARGYFEKNKINEKNTKRYLRYLYDFPVFEINTEQINQRRILLYSLYQSSKEAKEIKVFNKVKELIKLRLPYIFNSDLTNEKNVKSYYDKPEDYENLATFNIDDKIYKILSNISSYWKYKISEWLKNVVYNYLVPNIPIGNDNWWYINPGDSLLNVRQFATIIQILEIINDKTGIIDLCLWLIPKIKKRTMYHYIISCINKNKLLITLTRRQKELFDIIWNKHNTLKRENNIDRILLLFLKSLHGTPGFKIEKDILEQIENDLVINYKEYIDYEDVITTFENTINSIKDYNTITSSDLLLLQYKYQHNITELKKYFKYILEIKIDRDYSRMNKNQIIYNFDIFTEILRQFNNGFEDFDDVIFEYLSESYLKDALVNVSNNQQISYQANSVMKKINFKLQNYFFVLLFTSGGCSLLRLLLEYIKPVMELFQEHLINGKSINENSIILFDNVITLMHILFTVDDSRPVIDDLYLTTKIIHYLRSRRINILTKDKAYNTCLELLQITITIFSELIIKSQSTLSKQFLPKIKIFLNDWIKSQWFFKINLININYMYKKLFTFNVIYPDSIMKAVNYLLALYLLNIINEGIYYTTGKRIESPILNISNIENNKEFKIENVKCEEWENLFENIYLIYKNWSPNVCKTALIITINKLWLIDDKTKSKLDEDSNSYSFTKGFINATLKILTSIHDNKSTSSIIDNECISHKTLLSYISLFKPKFNVEITRLIINSFYLNYESPLEICINKKSQLQFNTIKYFSDFFSAVIHSINIAKKNFDPNNNNNANHMLGINDVTIYNIIQKLLKHFQWYNDNKKEFEIMEDYQILYDEAKYIIGNNLVDEISIFNKKKLLRSIQPIKEDHKHLTIEIFRSNIFLMLKIIQPLLTSICKRPKEGKLLSWIKVLIHLLSSHIIHGNGVQLKLFEFTLDLVTFLLDETPDDIKKDQFSLIQEIQKEIDIPPILSSRINQILPIRIQNIYEFNLSISGNNNSKLITTNIINPWDWFRETKPNPSDQNNDKKDDNRNNGLILKNVPLNSINFQKDKIYPLSFFNINKFKKLEKGLMTTYETHFDDFIT</sequence>
<dbReference type="PANTHER" id="PTHR46567:SF1">
    <property type="entry name" value="MEDIATOR OF RNA POLYMERASE II TRANSCRIPTION SUBUNIT 12"/>
    <property type="match status" value="1"/>
</dbReference>
<evidence type="ECO:0000256" key="3">
    <source>
        <dbReference type="ARBA" id="ARBA00022491"/>
    </source>
</evidence>
<evidence type="ECO:0000313" key="11">
    <source>
        <dbReference type="Proteomes" id="UP000193944"/>
    </source>
</evidence>
<keyword evidence="3" id="KW-0678">Repressor</keyword>
<feature type="domain" description="Mediator complex subunit Med12 LCEWAV-domain" evidence="9">
    <location>
        <begin position="573"/>
        <end position="619"/>
    </location>
</feature>
<dbReference type="Pfam" id="PF12145">
    <property type="entry name" value="Med12-LCEWAV"/>
    <property type="match status" value="1"/>
</dbReference>
<keyword evidence="11" id="KW-1185">Reference proteome</keyword>
<reference evidence="10 11" key="1">
    <citation type="submission" date="2016-08" db="EMBL/GenBank/DDBJ databases">
        <title>A Parts List for Fungal Cellulosomes Revealed by Comparative Genomics.</title>
        <authorList>
            <consortium name="DOE Joint Genome Institute"/>
            <person name="Haitjema C.H."/>
            <person name="Gilmore S.P."/>
            <person name="Henske J.K."/>
            <person name="Solomon K.V."/>
            <person name="De Groot R."/>
            <person name="Kuo A."/>
            <person name="Mondo S.J."/>
            <person name="Salamov A.A."/>
            <person name="Labutti K."/>
            <person name="Zhao Z."/>
            <person name="Chiniquy J."/>
            <person name="Barry K."/>
            <person name="Brewer H.M."/>
            <person name="Purvine S.O."/>
            <person name="Wright A.T."/>
            <person name="Boxma B."/>
            <person name="Van Alen T."/>
            <person name="Hackstein J.H."/>
            <person name="Baker S.E."/>
            <person name="Grigoriev I.V."/>
            <person name="O'Malley M.A."/>
        </authorList>
    </citation>
    <scope>NUCLEOTIDE SEQUENCE [LARGE SCALE GENOMIC DNA]</scope>
    <source>
        <strain evidence="10 11">S4</strain>
    </source>
</reference>
<keyword evidence="6" id="KW-0804">Transcription</keyword>
<evidence type="ECO:0000259" key="9">
    <source>
        <dbReference type="Pfam" id="PF12145"/>
    </source>
</evidence>
<keyword evidence="5" id="KW-0010">Activator</keyword>
<evidence type="ECO:0000256" key="5">
    <source>
        <dbReference type="ARBA" id="ARBA00023159"/>
    </source>
</evidence>
<evidence type="ECO:0000256" key="1">
    <source>
        <dbReference type="ARBA" id="ARBA00004123"/>
    </source>
</evidence>
<dbReference type="GO" id="GO:0005634">
    <property type="term" value="C:nucleus"/>
    <property type="evidence" value="ECO:0007669"/>
    <property type="project" value="UniProtKB-SubCell"/>
</dbReference>
<evidence type="ECO:0000256" key="8">
    <source>
        <dbReference type="SAM" id="MobiDB-lite"/>
    </source>
</evidence>
<dbReference type="Proteomes" id="UP000193944">
    <property type="component" value="Unassembled WGS sequence"/>
</dbReference>
<feature type="region of interest" description="Disordered" evidence="8">
    <location>
        <begin position="1"/>
        <end position="29"/>
    </location>
</feature>
<evidence type="ECO:0000256" key="4">
    <source>
        <dbReference type="ARBA" id="ARBA00023015"/>
    </source>
</evidence>